<dbReference type="AlphaFoldDB" id="A0A178KC10"/>
<comment type="caution">
    <text evidence="1">The sequence shown here is derived from an EMBL/GenBank/DDBJ whole genome shotgun (WGS) entry which is preliminary data.</text>
</comment>
<dbReference type="RefSeq" id="WP_068331140.1">
    <property type="nucleotide sequence ID" value="NZ_LVHF01000025.1"/>
</dbReference>
<protein>
    <submittedName>
        <fullName evidence="1">Uncharacterized protein</fullName>
    </submittedName>
</protein>
<name>A0A178KC10_9GAMM</name>
<gene>
    <name evidence="1" type="ORF">A3K86_11745</name>
</gene>
<dbReference type="OrthoDB" id="5814101at2"/>
<accession>A0A178KC10</accession>
<reference evidence="1 2" key="1">
    <citation type="submission" date="2016-03" db="EMBL/GenBank/DDBJ databases">
        <title>Photobacterium proteolyticum sp. nov. a protease producing bacterium isolated from ocean sediments of Laizhou Bay.</title>
        <authorList>
            <person name="Li Y."/>
        </authorList>
    </citation>
    <scope>NUCLEOTIDE SEQUENCE [LARGE SCALE GENOMIC DNA]</scope>
    <source>
        <strain evidence="1 2">R-40508</strain>
    </source>
</reference>
<evidence type="ECO:0000313" key="2">
    <source>
        <dbReference type="Proteomes" id="UP000078503"/>
    </source>
</evidence>
<dbReference type="EMBL" id="LVHF01000025">
    <property type="protein sequence ID" value="OAN14244.1"/>
    <property type="molecule type" value="Genomic_DNA"/>
</dbReference>
<proteinExistence type="predicted"/>
<evidence type="ECO:0000313" key="1">
    <source>
        <dbReference type="EMBL" id="OAN14244.1"/>
    </source>
</evidence>
<sequence length="433" mass="47493">MKQRGAITLLVTTMVAVASLLFSLASYKNVFYQIKRTQNEVLTSQAHWKAEGGLECGYTTMKNSSNPENADLPVFFPAGCDSELGIDLKATKEPTTSNIILSSSFSDRAKKIIERTVIVKSNNNSSGVLQTGSNMYTHSSIEIKKPDPGKEQSVGWECIAVKYRGVFSPTGSIINKGLSHINNDSFDRKGKDCLSTHMTNSGGGQNLLKDIVKDENMSPFKDFFGVSDAEHNKARDDKFDIILTDTSTGGKGENPYNGFAGCGPKIVEAMQKGHDAVWVEGHCDINAADFQKIVTLSQKLDGAMLLVHDGLFSIYPNSNANADNKFQGIIFHYNVDYKVNFADWNKSQAYSQLSHIPSVFGDNVKEASYFQRGSLWVSGGLILDAKHQESGKNKAQNALLDTSSVITYNGKHFKKFGGGGTEIKWLEGSWNDF</sequence>
<dbReference type="STRING" id="858640.A3K86_11745"/>
<keyword evidence="2" id="KW-1185">Reference proteome</keyword>
<organism evidence="1 2">
    <name type="scientific">Photobacterium jeanii</name>
    <dbReference type="NCBI Taxonomy" id="858640"/>
    <lineage>
        <taxon>Bacteria</taxon>
        <taxon>Pseudomonadati</taxon>
        <taxon>Pseudomonadota</taxon>
        <taxon>Gammaproteobacteria</taxon>
        <taxon>Vibrionales</taxon>
        <taxon>Vibrionaceae</taxon>
        <taxon>Photobacterium</taxon>
    </lineage>
</organism>
<dbReference type="Proteomes" id="UP000078503">
    <property type="component" value="Unassembled WGS sequence"/>
</dbReference>